<dbReference type="Proteomes" id="UP001266305">
    <property type="component" value="Unassembled WGS sequence"/>
</dbReference>
<protein>
    <submittedName>
        <fullName evidence="2">Uncharacterized protein</fullName>
    </submittedName>
</protein>
<sequence length="196" mass="20479">MPPSHEPRPRMPHLSPQVCSVAVTHTFQIAKARSQLGYAPDKFSLAEVVERYPAALQLHGADASAAAARTAAAPRLARPGPALPRPAASTCRHEAPLTVHRPPPARVGPAAPLPSPSSLGWYQPLPRLLGFSAPPLRLLNPGHAPEPPSRPSLAARVLAVSLTTPRPCLAPSCVLAPPLSRPTLRSGHAPAAPPES</sequence>
<reference evidence="2 3" key="1">
    <citation type="submission" date="2023-05" db="EMBL/GenBank/DDBJ databases">
        <title>B98-5 Cell Line De Novo Hybrid Assembly: An Optical Mapping Approach.</title>
        <authorList>
            <person name="Kananen K."/>
            <person name="Auerbach J.A."/>
            <person name="Kautto E."/>
            <person name="Blachly J.S."/>
        </authorList>
    </citation>
    <scope>NUCLEOTIDE SEQUENCE [LARGE SCALE GENOMIC DNA]</scope>
    <source>
        <strain evidence="2">B95-8</strain>
        <tissue evidence="2">Cell line</tissue>
    </source>
</reference>
<gene>
    <name evidence="2" type="ORF">P7K49_023132</name>
</gene>
<comment type="caution">
    <text evidence="2">The sequence shown here is derived from an EMBL/GenBank/DDBJ whole genome shotgun (WGS) entry which is preliminary data.</text>
</comment>
<evidence type="ECO:0000256" key="1">
    <source>
        <dbReference type="SAM" id="MobiDB-lite"/>
    </source>
</evidence>
<dbReference type="EMBL" id="JASSZA010000011">
    <property type="protein sequence ID" value="KAK2097681.1"/>
    <property type="molecule type" value="Genomic_DNA"/>
</dbReference>
<proteinExistence type="predicted"/>
<evidence type="ECO:0000313" key="2">
    <source>
        <dbReference type="EMBL" id="KAK2097681.1"/>
    </source>
</evidence>
<keyword evidence="3" id="KW-1185">Reference proteome</keyword>
<organism evidence="2 3">
    <name type="scientific">Saguinus oedipus</name>
    <name type="common">Cotton-top tamarin</name>
    <name type="synonym">Oedipomidas oedipus</name>
    <dbReference type="NCBI Taxonomy" id="9490"/>
    <lineage>
        <taxon>Eukaryota</taxon>
        <taxon>Metazoa</taxon>
        <taxon>Chordata</taxon>
        <taxon>Craniata</taxon>
        <taxon>Vertebrata</taxon>
        <taxon>Euteleostomi</taxon>
        <taxon>Mammalia</taxon>
        <taxon>Eutheria</taxon>
        <taxon>Euarchontoglires</taxon>
        <taxon>Primates</taxon>
        <taxon>Haplorrhini</taxon>
        <taxon>Platyrrhini</taxon>
        <taxon>Cebidae</taxon>
        <taxon>Callitrichinae</taxon>
        <taxon>Saguinus</taxon>
    </lineage>
</organism>
<evidence type="ECO:0000313" key="3">
    <source>
        <dbReference type="Proteomes" id="UP001266305"/>
    </source>
</evidence>
<name>A0ABQ9UKR5_SAGOE</name>
<feature type="region of interest" description="Disordered" evidence="1">
    <location>
        <begin position="177"/>
        <end position="196"/>
    </location>
</feature>
<accession>A0ABQ9UKR5</accession>